<gene>
    <name evidence="4" type="ORF">ACFQJ6_09780</name>
</gene>
<reference evidence="4 5" key="1">
    <citation type="journal article" date="2019" name="Int. J. Syst. Evol. Microbiol.">
        <title>The Global Catalogue of Microorganisms (GCM) 10K type strain sequencing project: providing services to taxonomists for standard genome sequencing and annotation.</title>
        <authorList>
            <consortium name="The Broad Institute Genomics Platform"/>
            <consortium name="The Broad Institute Genome Sequencing Center for Infectious Disease"/>
            <person name="Wu L."/>
            <person name="Ma J."/>
        </authorList>
    </citation>
    <scope>NUCLEOTIDE SEQUENCE [LARGE SCALE GENOMIC DNA]</scope>
    <source>
        <strain evidence="4 5">DT72</strain>
    </source>
</reference>
<keyword evidence="2" id="KW-0812">Transmembrane</keyword>
<keyword evidence="5" id="KW-1185">Reference proteome</keyword>
<dbReference type="Proteomes" id="UP001596407">
    <property type="component" value="Unassembled WGS sequence"/>
</dbReference>
<feature type="transmembrane region" description="Helical" evidence="2">
    <location>
        <begin position="251"/>
        <end position="271"/>
    </location>
</feature>
<dbReference type="RefSeq" id="WP_382209639.1">
    <property type="nucleotide sequence ID" value="NZ_JBHSZH010000005.1"/>
</dbReference>
<keyword evidence="2" id="KW-1133">Transmembrane helix</keyword>
<evidence type="ECO:0000313" key="4">
    <source>
        <dbReference type="EMBL" id="MFC7080362.1"/>
    </source>
</evidence>
<keyword evidence="2" id="KW-0472">Membrane</keyword>
<dbReference type="Pfam" id="PF25913">
    <property type="entry name" value="DUF7965"/>
    <property type="match status" value="1"/>
</dbReference>
<feature type="transmembrane region" description="Helical" evidence="2">
    <location>
        <begin position="47"/>
        <end position="68"/>
    </location>
</feature>
<feature type="transmembrane region" description="Helical" evidence="2">
    <location>
        <begin position="201"/>
        <end position="220"/>
    </location>
</feature>
<feature type="compositionally biased region" description="Basic residues" evidence="1">
    <location>
        <begin position="116"/>
        <end position="129"/>
    </location>
</feature>
<feature type="transmembrane region" description="Helical" evidence="2">
    <location>
        <begin position="6"/>
        <end position="26"/>
    </location>
</feature>
<name>A0ABD5WIL5_9EURY</name>
<dbReference type="EMBL" id="JBHSZH010000005">
    <property type="protein sequence ID" value="MFC7080362.1"/>
    <property type="molecule type" value="Genomic_DNA"/>
</dbReference>
<evidence type="ECO:0000256" key="2">
    <source>
        <dbReference type="SAM" id="Phobius"/>
    </source>
</evidence>
<evidence type="ECO:0000259" key="3">
    <source>
        <dbReference type="Pfam" id="PF25913"/>
    </source>
</evidence>
<dbReference type="AlphaFoldDB" id="A0ABD5WIL5"/>
<feature type="transmembrane region" description="Helical" evidence="2">
    <location>
        <begin position="277"/>
        <end position="306"/>
    </location>
</feature>
<feature type="transmembrane region" description="Helical" evidence="2">
    <location>
        <begin position="171"/>
        <end position="195"/>
    </location>
</feature>
<sequence length="332" mass="35147">MLPVRTLHVLGMAFALGGATLTWWLFRRDDVSSSAAAGTAAAYERGFWAATGVLVMTGVGNLGSLAPYVPSAGTRWGTIFAAKLLLLIGVLALSLVRTLVVRRCLPPNRPPSPPTRPRRRVRRRTRRGRSGSPTPEPRCRSPSSSRWRRCWRMGEGTPVGTDSDPFTDDPLVVWALASFHTAALVAVLVAALYLAGPLGDLLGGLDTLVGLALYLALWASTWWTTRRALREVADDTDASAFTVVGVGGKWGGVNGVLFLWALLVVVAVPVADPTLGAVFYFLVFAGIGSLLALGVGGIVGVAFVAFDLALFRVASSLSPGAAPGRRETDETP</sequence>
<organism evidence="4 5">
    <name type="scientific">Halorussus caseinilyticus</name>
    <dbReference type="NCBI Taxonomy" id="3034025"/>
    <lineage>
        <taxon>Archaea</taxon>
        <taxon>Methanobacteriati</taxon>
        <taxon>Methanobacteriota</taxon>
        <taxon>Stenosarchaea group</taxon>
        <taxon>Halobacteria</taxon>
        <taxon>Halobacteriales</taxon>
        <taxon>Haladaptataceae</taxon>
        <taxon>Halorussus</taxon>
    </lineage>
</organism>
<feature type="domain" description="DUF7965" evidence="3">
    <location>
        <begin position="170"/>
        <end position="322"/>
    </location>
</feature>
<comment type="caution">
    <text evidence="4">The sequence shown here is derived from an EMBL/GenBank/DDBJ whole genome shotgun (WGS) entry which is preliminary data.</text>
</comment>
<evidence type="ECO:0000313" key="5">
    <source>
        <dbReference type="Proteomes" id="UP001596407"/>
    </source>
</evidence>
<feature type="transmembrane region" description="Helical" evidence="2">
    <location>
        <begin position="80"/>
        <end position="100"/>
    </location>
</feature>
<feature type="region of interest" description="Disordered" evidence="1">
    <location>
        <begin position="106"/>
        <end position="144"/>
    </location>
</feature>
<dbReference type="InterPro" id="IPR058271">
    <property type="entry name" value="DUF7965"/>
</dbReference>
<evidence type="ECO:0000256" key="1">
    <source>
        <dbReference type="SAM" id="MobiDB-lite"/>
    </source>
</evidence>
<proteinExistence type="predicted"/>
<protein>
    <recommendedName>
        <fullName evidence="3">DUF7965 domain-containing protein</fullName>
    </recommendedName>
</protein>
<accession>A0ABD5WIL5</accession>